<comment type="caution">
    <text evidence="3">The sequence shown here is derived from an EMBL/GenBank/DDBJ whole genome shotgun (WGS) entry which is preliminary data.</text>
</comment>
<name>A0A2J8PWR3_PANTR</name>
<evidence type="ECO:0000313" key="4">
    <source>
        <dbReference type="Proteomes" id="UP000236370"/>
    </source>
</evidence>
<dbReference type="Proteomes" id="UP000236370">
    <property type="component" value="Unassembled WGS sequence"/>
</dbReference>
<dbReference type="Gene3D" id="2.60.120.10">
    <property type="entry name" value="Jelly Rolls"/>
    <property type="match status" value="1"/>
</dbReference>
<sequence length="156" mass="17158">MCWRAGPSTLESSMCRSSAPTCPPSCPSCCLIWNPMCPGPPKPWVSGGKMPDAVNFWLGEAAAVTSLHKDHYENLYCVVSGEKHFLFHPPSDRPFIPYELYTPATYQLTEEGTFKVVDEEAMEKVSVLFLGSREGEGQKPGSEEQAQKIWGGGTLL</sequence>
<organism evidence="3 4">
    <name type="scientific">Pan troglodytes</name>
    <name type="common">Chimpanzee</name>
    <dbReference type="NCBI Taxonomy" id="9598"/>
    <lineage>
        <taxon>Eukaryota</taxon>
        <taxon>Metazoa</taxon>
        <taxon>Chordata</taxon>
        <taxon>Craniata</taxon>
        <taxon>Vertebrata</taxon>
        <taxon>Euteleostomi</taxon>
        <taxon>Mammalia</taxon>
        <taxon>Eutheria</taxon>
        <taxon>Euarchontoglires</taxon>
        <taxon>Primates</taxon>
        <taxon>Haplorrhini</taxon>
        <taxon>Catarrhini</taxon>
        <taxon>Hominidae</taxon>
        <taxon>Pan</taxon>
    </lineage>
</organism>
<feature type="region of interest" description="Disordered" evidence="1">
    <location>
        <begin position="133"/>
        <end position="156"/>
    </location>
</feature>
<dbReference type="PANTHER" id="PTHR12461:SF99">
    <property type="entry name" value="BIFUNCTIONAL PEPTIDASE AND (3S)-LYSYL HYDROXYLASE JMJD7"/>
    <property type="match status" value="1"/>
</dbReference>
<evidence type="ECO:0000313" key="3">
    <source>
        <dbReference type="EMBL" id="PNI88462.1"/>
    </source>
</evidence>
<dbReference type="AlphaFoldDB" id="A0A2J8PWR3"/>
<feature type="compositionally biased region" description="Basic and acidic residues" evidence="1">
    <location>
        <begin position="133"/>
        <end position="146"/>
    </location>
</feature>
<dbReference type="EMBL" id="NBAG03000147">
    <property type="protein sequence ID" value="PNI88462.1"/>
    <property type="molecule type" value="Genomic_DNA"/>
</dbReference>
<proteinExistence type="predicted"/>
<dbReference type="InterPro" id="IPR041667">
    <property type="entry name" value="Cupin_8"/>
</dbReference>
<evidence type="ECO:0000256" key="1">
    <source>
        <dbReference type="SAM" id="MobiDB-lite"/>
    </source>
</evidence>
<accession>A0A2J8PWR3</accession>
<gene>
    <name evidence="3" type="ORF">CK820_G0053550</name>
</gene>
<dbReference type="PANTHER" id="PTHR12461">
    <property type="entry name" value="HYPOXIA-INDUCIBLE FACTOR 1 ALPHA INHIBITOR-RELATED"/>
    <property type="match status" value="1"/>
</dbReference>
<dbReference type="InterPro" id="IPR014710">
    <property type="entry name" value="RmlC-like_jellyroll"/>
</dbReference>
<evidence type="ECO:0000259" key="2">
    <source>
        <dbReference type="Pfam" id="PF13621"/>
    </source>
</evidence>
<dbReference type="Pfam" id="PF13621">
    <property type="entry name" value="Cupin_8"/>
    <property type="match status" value="1"/>
</dbReference>
<reference evidence="3 4" key="1">
    <citation type="submission" date="2017-12" db="EMBL/GenBank/DDBJ databases">
        <title>High-resolution comparative analysis of great ape genomes.</title>
        <authorList>
            <person name="Pollen A."/>
            <person name="Hastie A."/>
            <person name="Hormozdiari F."/>
            <person name="Dougherty M."/>
            <person name="Liu R."/>
            <person name="Chaisson M."/>
            <person name="Hoppe E."/>
            <person name="Hill C."/>
            <person name="Pang A."/>
            <person name="Hillier L."/>
            <person name="Baker C."/>
            <person name="Armstrong J."/>
            <person name="Shendure J."/>
            <person name="Paten B."/>
            <person name="Wilson R."/>
            <person name="Chao H."/>
            <person name="Schneider V."/>
            <person name="Ventura M."/>
            <person name="Kronenberg Z."/>
            <person name="Murali S."/>
            <person name="Gordon D."/>
            <person name="Cantsilieris S."/>
            <person name="Munson K."/>
            <person name="Nelson B."/>
            <person name="Raja A."/>
            <person name="Underwood J."/>
            <person name="Diekhans M."/>
            <person name="Fiddes I."/>
            <person name="Haussler D."/>
            <person name="Eichler E."/>
        </authorList>
    </citation>
    <scope>NUCLEOTIDE SEQUENCE [LARGE SCALE GENOMIC DNA]</scope>
    <source>
        <strain evidence="3">Yerkes chimp pedigree #C0471</strain>
    </source>
</reference>
<protein>
    <submittedName>
        <fullName evidence="3">JMJD7 isoform 6</fullName>
    </submittedName>
</protein>
<feature type="domain" description="Cupin-like" evidence="2">
    <location>
        <begin position="48"/>
        <end position="121"/>
    </location>
</feature>
<dbReference type="SUPFAM" id="SSF51197">
    <property type="entry name" value="Clavaminate synthase-like"/>
    <property type="match status" value="1"/>
</dbReference>